<protein>
    <submittedName>
        <fullName evidence="1">Uncharacterized protein</fullName>
    </submittedName>
</protein>
<organism evidence="1">
    <name type="scientific">bioreactor metagenome</name>
    <dbReference type="NCBI Taxonomy" id="1076179"/>
    <lineage>
        <taxon>unclassified sequences</taxon>
        <taxon>metagenomes</taxon>
        <taxon>ecological metagenomes</taxon>
    </lineage>
</organism>
<name>A0A645D1L9_9ZZZZ</name>
<evidence type="ECO:0000313" key="1">
    <source>
        <dbReference type="EMBL" id="MPM83089.1"/>
    </source>
</evidence>
<reference evidence="1" key="1">
    <citation type="submission" date="2019-08" db="EMBL/GenBank/DDBJ databases">
        <authorList>
            <person name="Kucharzyk K."/>
            <person name="Murdoch R.W."/>
            <person name="Higgins S."/>
            <person name="Loffler F."/>
        </authorList>
    </citation>
    <scope>NUCLEOTIDE SEQUENCE</scope>
</reference>
<sequence length="67" mass="7565">MASAYSYTNSKGQTYYLHTREVTLKNGRVQTIYFFAREVRDGSLAAVPAAYTVVETKRTGMPVLKKK</sequence>
<comment type="caution">
    <text evidence="1">The sequence shown here is derived from an EMBL/GenBank/DDBJ whole genome shotgun (WGS) entry which is preliminary data.</text>
</comment>
<gene>
    <name evidence="1" type="ORF">SDC9_130152</name>
</gene>
<proteinExistence type="predicted"/>
<dbReference type="EMBL" id="VSSQ01031978">
    <property type="protein sequence ID" value="MPM83089.1"/>
    <property type="molecule type" value="Genomic_DNA"/>
</dbReference>
<dbReference type="AlphaFoldDB" id="A0A645D1L9"/>
<accession>A0A645D1L9</accession>